<dbReference type="EMBL" id="CADIKB010000058">
    <property type="protein sequence ID" value="CAB3738379.1"/>
    <property type="molecule type" value="Genomic_DNA"/>
</dbReference>
<dbReference type="RefSeq" id="WP_244142778.1">
    <property type="nucleotide sequence ID" value="NZ_CADFGL010000055.1"/>
</dbReference>
<feature type="compositionally biased region" description="Polar residues" evidence="1">
    <location>
        <begin position="39"/>
        <end position="51"/>
    </location>
</feature>
<evidence type="ECO:0000313" key="4">
    <source>
        <dbReference type="Proteomes" id="UP000494249"/>
    </source>
</evidence>
<feature type="region of interest" description="Disordered" evidence="1">
    <location>
        <begin position="39"/>
        <end position="61"/>
    </location>
</feature>
<dbReference type="Proteomes" id="UP000494249">
    <property type="component" value="Unassembled WGS sequence"/>
</dbReference>
<feature type="signal peptide" evidence="2">
    <location>
        <begin position="1"/>
        <end position="18"/>
    </location>
</feature>
<feature type="chain" id="PRO_5027050210" evidence="2">
    <location>
        <begin position="19"/>
        <end position="78"/>
    </location>
</feature>
<evidence type="ECO:0000256" key="2">
    <source>
        <dbReference type="SAM" id="SignalP"/>
    </source>
</evidence>
<keyword evidence="2" id="KW-0732">Signal</keyword>
<sequence length="78" mass="8021">MKALIGFVAMLAVLPAAIAEQGDAEDKALTELMTKQTVTHETQPTQVQTDTAYGDNGKTATQSGGSVLKAKAAVSNGE</sequence>
<gene>
    <name evidence="3" type="ORF">LMG22037_06230</name>
</gene>
<evidence type="ECO:0000313" key="3">
    <source>
        <dbReference type="EMBL" id="CAB3738379.1"/>
    </source>
</evidence>
<accession>A0A6J5CJU9</accession>
<protein>
    <submittedName>
        <fullName evidence="3">Uncharacterized protein</fullName>
    </submittedName>
</protein>
<dbReference type="AlphaFoldDB" id="A0A6J5CJU9"/>
<organism evidence="3 4">
    <name type="scientific">Paraburkholderia phenoliruptrix</name>
    <dbReference type="NCBI Taxonomy" id="252970"/>
    <lineage>
        <taxon>Bacteria</taxon>
        <taxon>Pseudomonadati</taxon>
        <taxon>Pseudomonadota</taxon>
        <taxon>Betaproteobacteria</taxon>
        <taxon>Burkholderiales</taxon>
        <taxon>Burkholderiaceae</taxon>
        <taxon>Paraburkholderia</taxon>
    </lineage>
</organism>
<proteinExistence type="predicted"/>
<evidence type="ECO:0000256" key="1">
    <source>
        <dbReference type="SAM" id="MobiDB-lite"/>
    </source>
</evidence>
<reference evidence="3 4" key="1">
    <citation type="submission" date="2020-04" db="EMBL/GenBank/DDBJ databases">
        <authorList>
            <person name="De Canck E."/>
        </authorList>
    </citation>
    <scope>NUCLEOTIDE SEQUENCE [LARGE SCALE GENOMIC DNA]</scope>
    <source>
        <strain evidence="3 4">LMG 22037</strain>
    </source>
</reference>
<name>A0A6J5CJU9_9BURK</name>